<evidence type="ECO:0000256" key="3">
    <source>
        <dbReference type="ARBA" id="ARBA00005100"/>
    </source>
</evidence>
<evidence type="ECO:0000259" key="15">
    <source>
        <dbReference type="Pfam" id="PF16363"/>
    </source>
</evidence>
<comment type="similarity">
    <text evidence="4">Belongs to the NAD(P)-dependent epimerase/dehydratase family. UDP-glucuronic acid decarboxylase subfamily.</text>
</comment>
<dbReference type="UniPathway" id="UPA00796">
    <property type="reaction ID" value="UER00771"/>
</dbReference>
<dbReference type="EMBL" id="LGHJ01000005">
    <property type="protein sequence ID" value="KPL78371.1"/>
    <property type="molecule type" value="Genomic_DNA"/>
</dbReference>
<organism evidence="16 17">
    <name type="scientific">Bellilinea caldifistulae</name>
    <dbReference type="NCBI Taxonomy" id="360411"/>
    <lineage>
        <taxon>Bacteria</taxon>
        <taxon>Bacillati</taxon>
        <taxon>Chloroflexota</taxon>
        <taxon>Anaerolineae</taxon>
        <taxon>Anaerolineales</taxon>
        <taxon>Anaerolineaceae</taxon>
        <taxon>Bellilinea</taxon>
    </lineage>
</organism>
<dbReference type="PANTHER" id="PTHR43078:SF6">
    <property type="entry name" value="UDP-GLUCURONIC ACID DECARBOXYLASE 1"/>
    <property type="match status" value="1"/>
</dbReference>
<sequence>MRILVTGAAGFLGSHLCERLLNEGHSVVGMDNFITGSPENLAHLTNNPRFEFIRHDVANFIFVPGKIDAVLHFASPASPNPSSPYGYTNLPIQTMKAGALGTHNTLGVARAHNARYLLASTSEIYGDPLEHPQKETYWGHVDPIGIRSVYDEAKRFAEALTMAYHRYHGIDTRIVRIFNTYGPRMRLDDGRVVPNFIQQALRGEPLTVYGDGLQTRSFCYVDDLIEGIYRLLLSDEHFPVNIGNPAEITILEFAETINRLVGNKAGIIMKELSRLGDDPQRRRPDITRAKEILKWQPTISLEEGIKKTIPYFKMKLGLE</sequence>
<dbReference type="InterPro" id="IPR016040">
    <property type="entry name" value="NAD(P)-bd_dom"/>
</dbReference>
<keyword evidence="13" id="KW-0325">Glycoprotein</keyword>
<dbReference type="InterPro" id="IPR044516">
    <property type="entry name" value="UXS-like"/>
</dbReference>
<evidence type="ECO:0000256" key="10">
    <source>
        <dbReference type="ARBA" id="ARBA00023027"/>
    </source>
</evidence>
<reference evidence="16 17" key="1">
    <citation type="submission" date="2015-07" db="EMBL/GenBank/DDBJ databases">
        <title>Draft genome of Bellilinea caldifistulae DSM 17877.</title>
        <authorList>
            <person name="Hemp J."/>
            <person name="Ward L.M."/>
            <person name="Pace L.A."/>
            <person name="Fischer W.W."/>
        </authorList>
    </citation>
    <scope>NUCLEOTIDE SEQUENCE [LARGE SCALE GENOMIC DNA]</scope>
    <source>
        <strain evidence="16 17">GOMI-1</strain>
    </source>
</reference>
<comment type="subcellular location">
    <subcellularLocation>
        <location evidence="2">Golgi apparatus</location>
        <location evidence="2">Golgi stack membrane</location>
        <topology evidence="2">Single-pass type II membrane protein</topology>
    </subcellularLocation>
</comment>
<name>A0A0P6XFD8_9CHLR</name>
<evidence type="ECO:0000256" key="12">
    <source>
        <dbReference type="ARBA" id="ARBA00023136"/>
    </source>
</evidence>
<keyword evidence="17" id="KW-1185">Reference proteome</keyword>
<protein>
    <recommendedName>
        <fullName evidence="5">UDP-glucuronate decarboxylase</fullName>
        <ecNumber evidence="5">4.1.1.35</ecNumber>
    </recommendedName>
</protein>
<feature type="domain" description="NAD(P)-binding" evidence="15">
    <location>
        <begin position="4"/>
        <end position="308"/>
    </location>
</feature>
<dbReference type="GO" id="GO:0048040">
    <property type="term" value="F:UDP-glucuronate decarboxylase activity"/>
    <property type="evidence" value="ECO:0007669"/>
    <property type="project" value="UniProtKB-EC"/>
</dbReference>
<dbReference type="FunFam" id="3.40.50.720:FF:000065">
    <property type="entry name" value="UDP-glucuronic acid decarboxylase 1"/>
    <property type="match status" value="1"/>
</dbReference>
<keyword evidence="6" id="KW-0812">Transmembrane</keyword>
<dbReference type="Gene3D" id="3.40.50.720">
    <property type="entry name" value="NAD(P)-binding Rossmann-like Domain"/>
    <property type="match status" value="1"/>
</dbReference>
<gene>
    <name evidence="16" type="ORF">AC812_01125</name>
</gene>
<evidence type="ECO:0000256" key="2">
    <source>
        <dbReference type="ARBA" id="ARBA00004447"/>
    </source>
</evidence>
<keyword evidence="8" id="KW-0735">Signal-anchor</keyword>
<dbReference type="AlphaFoldDB" id="A0A0P6XFD8"/>
<dbReference type="OrthoDB" id="9803061at2"/>
<evidence type="ECO:0000256" key="5">
    <source>
        <dbReference type="ARBA" id="ARBA00012290"/>
    </source>
</evidence>
<evidence type="ECO:0000313" key="17">
    <source>
        <dbReference type="Proteomes" id="UP000050514"/>
    </source>
</evidence>
<keyword evidence="10" id="KW-0520">NAD</keyword>
<keyword evidence="11" id="KW-0333">Golgi apparatus</keyword>
<comment type="caution">
    <text evidence="16">The sequence shown here is derived from an EMBL/GenBank/DDBJ whole genome shotgun (WGS) entry which is preliminary data.</text>
</comment>
<evidence type="ECO:0000256" key="7">
    <source>
        <dbReference type="ARBA" id="ARBA00022793"/>
    </source>
</evidence>
<proteinExistence type="inferred from homology"/>
<evidence type="ECO:0000256" key="14">
    <source>
        <dbReference type="ARBA" id="ARBA00023239"/>
    </source>
</evidence>
<evidence type="ECO:0000256" key="1">
    <source>
        <dbReference type="ARBA" id="ARBA00001911"/>
    </source>
</evidence>
<keyword evidence="9" id="KW-1133">Transmembrane helix</keyword>
<evidence type="ECO:0000313" key="16">
    <source>
        <dbReference type="EMBL" id="KPL78371.1"/>
    </source>
</evidence>
<keyword evidence="12" id="KW-0472">Membrane</keyword>
<comment type="pathway">
    <text evidence="3">Nucleotide-sugar biosynthesis; UDP-alpha-D-xylose biosynthesis; UDP-alpha-D-xylose from UDP-alpha-D-glucuronate: step 1/1.</text>
</comment>
<dbReference type="PANTHER" id="PTHR43078">
    <property type="entry name" value="UDP-GLUCURONIC ACID DECARBOXYLASE-RELATED"/>
    <property type="match status" value="1"/>
</dbReference>
<keyword evidence="14" id="KW-0456">Lyase</keyword>
<evidence type="ECO:0000256" key="9">
    <source>
        <dbReference type="ARBA" id="ARBA00022989"/>
    </source>
</evidence>
<dbReference type="GO" id="GO:0005737">
    <property type="term" value="C:cytoplasm"/>
    <property type="evidence" value="ECO:0007669"/>
    <property type="project" value="TreeGrafter"/>
</dbReference>
<evidence type="ECO:0000256" key="13">
    <source>
        <dbReference type="ARBA" id="ARBA00023180"/>
    </source>
</evidence>
<evidence type="ECO:0000256" key="4">
    <source>
        <dbReference type="ARBA" id="ARBA00007505"/>
    </source>
</evidence>
<dbReference type="GO" id="GO:0042732">
    <property type="term" value="P:D-xylose metabolic process"/>
    <property type="evidence" value="ECO:0007669"/>
    <property type="project" value="InterPro"/>
</dbReference>
<dbReference type="SUPFAM" id="SSF51735">
    <property type="entry name" value="NAD(P)-binding Rossmann-fold domains"/>
    <property type="match status" value="1"/>
</dbReference>
<dbReference type="Proteomes" id="UP000050514">
    <property type="component" value="Unassembled WGS sequence"/>
</dbReference>
<accession>A0A0P6XFD8</accession>
<dbReference type="EC" id="4.1.1.35" evidence="5"/>
<evidence type="ECO:0000256" key="6">
    <source>
        <dbReference type="ARBA" id="ARBA00022692"/>
    </source>
</evidence>
<dbReference type="GO" id="GO:0033320">
    <property type="term" value="P:UDP-D-xylose biosynthetic process"/>
    <property type="evidence" value="ECO:0007669"/>
    <property type="project" value="UniProtKB-UniPathway"/>
</dbReference>
<dbReference type="InterPro" id="IPR036291">
    <property type="entry name" value="NAD(P)-bd_dom_sf"/>
</dbReference>
<dbReference type="Pfam" id="PF16363">
    <property type="entry name" value="GDP_Man_Dehyd"/>
    <property type="match status" value="1"/>
</dbReference>
<dbReference type="STRING" id="360411.AC812_01125"/>
<dbReference type="GO" id="GO:0070403">
    <property type="term" value="F:NAD+ binding"/>
    <property type="evidence" value="ECO:0007669"/>
    <property type="project" value="InterPro"/>
</dbReference>
<dbReference type="CDD" id="cd05230">
    <property type="entry name" value="UGD_SDR_e"/>
    <property type="match status" value="1"/>
</dbReference>
<evidence type="ECO:0000256" key="11">
    <source>
        <dbReference type="ARBA" id="ARBA00023034"/>
    </source>
</evidence>
<dbReference type="PATRIC" id="fig|360411.5.peg.1928"/>
<comment type="cofactor">
    <cofactor evidence="1">
        <name>NAD(+)</name>
        <dbReference type="ChEBI" id="CHEBI:57540"/>
    </cofactor>
</comment>
<dbReference type="RefSeq" id="WP_061916366.1">
    <property type="nucleotide sequence ID" value="NZ_DF967971.1"/>
</dbReference>
<evidence type="ECO:0000256" key="8">
    <source>
        <dbReference type="ARBA" id="ARBA00022968"/>
    </source>
</evidence>
<keyword evidence="7" id="KW-0210">Decarboxylase</keyword>